<comment type="caution">
    <text evidence="1">The sequence shown here is derived from an EMBL/GenBank/DDBJ whole genome shotgun (WGS) entry which is preliminary data.</text>
</comment>
<keyword evidence="2" id="KW-1185">Reference proteome</keyword>
<dbReference type="InterPro" id="IPR034660">
    <property type="entry name" value="DinB/YfiT-like"/>
</dbReference>
<dbReference type="EMBL" id="JAROAS010000077">
    <property type="protein sequence ID" value="MED4130669.1"/>
    <property type="molecule type" value="Genomic_DNA"/>
</dbReference>
<reference evidence="1 2" key="1">
    <citation type="submission" date="2023-03" db="EMBL/GenBank/DDBJ databases">
        <title>Bacillus Genome Sequencing.</title>
        <authorList>
            <person name="Dunlap C."/>
        </authorList>
    </citation>
    <scope>NUCLEOTIDE SEQUENCE [LARGE SCALE GENOMIC DNA]</scope>
    <source>
        <strain evidence="1 2">B-4107</strain>
    </source>
</reference>
<evidence type="ECO:0000313" key="2">
    <source>
        <dbReference type="Proteomes" id="UP001341820"/>
    </source>
</evidence>
<gene>
    <name evidence="1" type="ORF">P5F74_21390</name>
</gene>
<organism evidence="1 2">
    <name type="scientific">Shouchella miscanthi</name>
    <dbReference type="NCBI Taxonomy" id="2598861"/>
    <lineage>
        <taxon>Bacteria</taxon>
        <taxon>Bacillati</taxon>
        <taxon>Bacillota</taxon>
        <taxon>Bacilli</taxon>
        <taxon>Bacillales</taxon>
        <taxon>Bacillaceae</taxon>
        <taxon>Shouchella</taxon>
    </lineage>
</organism>
<accession>A0ABU6NST2</accession>
<dbReference type="RefSeq" id="WP_060704333.1">
    <property type="nucleotide sequence ID" value="NZ_CP042163.1"/>
</dbReference>
<protein>
    <submittedName>
        <fullName evidence="1">DinB family protein</fullName>
    </submittedName>
</protein>
<proteinExistence type="predicted"/>
<dbReference type="Gene3D" id="1.20.120.450">
    <property type="entry name" value="dinb family like domain"/>
    <property type="match status" value="1"/>
</dbReference>
<dbReference type="SUPFAM" id="SSF109854">
    <property type="entry name" value="DinB/YfiT-like putative metalloenzymes"/>
    <property type="match status" value="1"/>
</dbReference>
<name>A0ABU6NST2_9BACI</name>
<evidence type="ECO:0000313" key="1">
    <source>
        <dbReference type="EMBL" id="MED4130669.1"/>
    </source>
</evidence>
<dbReference type="Proteomes" id="UP001341820">
    <property type="component" value="Unassembled WGS sequence"/>
</dbReference>
<sequence length="143" mass="16282">MKTDGLEYAMKMTNELAYSVDKKHWDVSLLEELGSLRKLFIHMIRVRNVYCEGLKSGNISFPGSLPSTKLNVQLELKNSCAALLENFKTCYYKHITFNGSEITLDEVYSTAVQHEGIHQGQFSIALKANGIKLPETWVTDWHL</sequence>